<proteinExistence type="predicted"/>
<keyword evidence="2" id="KW-1185">Reference proteome</keyword>
<evidence type="ECO:0000313" key="1">
    <source>
        <dbReference type="EMBL" id="CAK9270092.1"/>
    </source>
</evidence>
<dbReference type="EMBL" id="OZ020098">
    <property type="protein sequence ID" value="CAK9270092.1"/>
    <property type="molecule type" value="Genomic_DNA"/>
</dbReference>
<evidence type="ECO:0000313" key="2">
    <source>
        <dbReference type="Proteomes" id="UP001497444"/>
    </source>
</evidence>
<dbReference type="Proteomes" id="UP001497444">
    <property type="component" value="Chromosome 3"/>
</dbReference>
<sequence>MKGPDIWQDTTCLMLLREGMLPEMIEVEEGKRARKRIEHYCWKEQKLFFKDLCGIQASTKFSPFMILIGRSPHLRANNSLSALTSVVDDEVDIEHTTAQFLNKGDYDFEEGCRMCIVQDADGR</sequence>
<protein>
    <submittedName>
        <fullName evidence="1">Uncharacterized protein</fullName>
    </submittedName>
</protein>
<accession>A0ABP0WUG2</accession>
<name>A0ABP0WUG2_9BRYO</name>
<gene>
    <name evidence="1" type="ORF">CSSPJE1EN1_LOCUS15570</name>
</gene>
<organism evidence="1 2">
    <name type="scientific">Sphagnum jensenii</name>
    <dbReference type="NCBI Taxonomy" id="128206"/>
    <lineage>
        <taxon>Eukaryota</taxon>
        <taxon>Viridiplantae</taxon>
        <taxon>Streptophyta</taxon>
        <taxon>Embryophyta</taxon>
        <taxon>Bryophyta</taxon>
        <taxon>Sphagnophytina</taxon>
        <taxon>Sphagnopsida</taxon>
        <taxon>Sphagnales</taxon>
        <taxon>Sphagnaceae</taxon>
        <taxon>Sphagnum</taxon>
    </lineage>
</organism>
<reference evidence="1" key="1">
    <citation type="submission" date="2024-02" db="EMBL/GenBank/DDBJ databases">
        <authorList>
            <consortium name="ELIXIR-Norway"/>
            <consortium name="Elixir Norway"/>
        </authorList>
    </citation>
    <scope>NUCLEOTIDE SEQUENCE</scope>
</reference>